<sequence>MPWSNFAHLTAPPKGDEIGIKGAGSIHRSVPFAAAGEQLLPLKAELAAGHSAKTPPAAMTAFTRTQAARVRHYQVDPNFWLPAWVREHIDAKGKPDELIQKVIDRVKASPSARSLQEAQAVLNELGRSAEGTAAVRKALTKDVLRRVVQGGQ</sequence>
<evidence type="ECO:0000313" key="2">
    <source>
        <dbReference type="Proteomes" id="UP000295210"/>
    </source>
</evidence>
<keyword evidence="2" id="KW-1185">Reference proteome</keyword>
<organism evidence="1 2">
    <name type="scientific">Acidipila rosea</name>
    <dbReference type="NCBI Taxonomy" id="768535"/>
    <lineage>
        <taxon>Bacteria</taxon>
        <taxon>Pseudomonadati</taxon>
        <taxon>Acidobacteriota</taxon>
        <taxon>Terriglobia</taxon>
        <taxon>Terriglobales</taxon>
        <taxon>Acidobacteriaceae</taxon>
        <taxon>Acidipila</taxon>
    </lineage>
</organism>
<accession>A0A4R1L9N9</accession>
<proteinExistence type="predicted"/>
<gene>
    <name evidence="1" type="ORF">C7378_0024</name>
</gene>
<comment type="caution">
    <text evidence="1">The sequence shown here is derived from an EMBL/GenBank/DDBJ whole genome shotgun (WGS) entry which is preliminary data.</text>
</comment>
<protein>
    <submittedName>
        <fullName evidence="1">Uncharacterized protein</fullName>
    </submittedName>
</protein>
<dbReference type="Proteomes" id="UP000295210">
    <property type="component" value="Unassembled WGS sequence"/>
</dbReference>
<dbReference type="AlphaFoldDB" id="A0A4R1L9N9"/>
<evidence type="ECO:0000313" key="1">
    <source>
        <dbReference type="EMBL" id="TCK75045.1"/>
    </source>
</evidence>
<dbReference type="EMBL" id="SMGK01000001">
    <property type="protein sequence ID" value="TCK75045.1"/>
    <property type="molecule type" value="Genomic_DNA"/>
</dbReference>
<reference evidence="1 2" key="1">
    <citation type="submission" date="2019-03" db="EMBL/GenBank/DDBJ databases">
        <title>Genomic Encyclopedia of Type Strains, Phase IV (KMG-IV): sequencing the most valuable type-strain genomes for metagenomic binning, comparative biology and taxonomic classification.</title>
        <authorList>
            <person name="Goeker M."/>
        </authorList>
    </citation>
    <scope>NUCLEOTIDE SEQUENCE [LARGE SCALE GENOMIC DNA]</scope>
    <source>
        <strain evidence="1 2">DSM 103428</strain>
    </source>
</reference>
<dbReference type="RefSeq" id="WP_131990517.1">
    <property type="nucleotide sequence ID" value="NZ_SMGK01000001.1"/>
</dbReference>
<name>A0A4R1L9N9_9BACT</name>